<feature type="domain" description="PKD" evidence="8">
    <location>
        <begin position="834"/>
        <end position="917"/>
    </location>
</feature>
<feature type="domain" description="PKD" evidence="8">
    <location>
        <begin position="747"/>
        <end position="817"/>
    </location>
</feature>
<dbReference type="InterPro" id="IPR035986">
    <property type="entry name" value="PKD_dom_sf"/>
</dbReference>
<dbReference type="CDD" id="cd00146">
    <property type="entry name" value="PKD"/>
    <property type="match status" value="13"/>
</dbReference>
<dbReference type="EMBL" id="JBHRXI010000010">
    <property type="protein sequence ID" value="MFC3614402.1"/>
    <property type="molecule type" value="Genomic_DNA"/>
</dbReference>
<keyword evidence="10" id="KW-1185">Reference proteome</keyword>
<evidence type="ECO:0000256" key="1">
    <source>
        <dbReference type="ARBA" id="ARBA00004141"/>
    </source>
</evidence>
<evidence type="ECO:0000256" key="2">
    <source>
        <dbReference type="ARBA" id="ARBA00022692"/>
    </source>
</evidence>
<feature type="domain" description="PKD" evidence="8">
    <location>
        <begin position="1357"/>
        <end position="1424"/>
    </location>
</feature>
<keyword evidence="5" id="KW-0472">Membrane</keyword>
<feature type="domain" description="PKD" evidence="8">
    <location>
        <begin position="1212"/>
        <end position="1248"/>
    </location>
</feature>
<proteinExistence type="predicted"/>
<name>A0ABV7THK8_9RHOB</name>
<dbReference type="Pfam" id="PF18911">
    <property type="entry name" value="PKD_4"/>
    <property type="match status" value="15"/>
</dbReference>
<dbReference type="InterPro" id="IPR000601">
    <property type="entry name" value="PKD_dom"/>
</dbReference>
<reference evidence="10" key="1">
    <citation type="journal article" date="2019" name="Int. J. Syst. Evol. Microbiol.">
        <title>The Global Catalogue of Microorganisms (GCM) 10K type strain sequencing project: providing services to taxonomists for standard genome sequencing and annotation.</title>
        <authorList>
            <consortium name="The Broad Institute Genomics Platform"/>
            <consortium name="The Broad Institute Genome Sequencing Center for Infectious Disease"/>
            <person name="Wu L."/>
            <person name="Ma J."/>
        </authorList>
    </citation>
    <scope>NUCLEOTIDE SEQUENCE [LARGE SCALE GENOMIC DNA]</scope>
    <source>
        <strain evidence="10">KCTC 42911</strain>
    </source>
</reference>
<feature type="domain" description="PKD" evidence="8">
    <location>
        <begin position="1542"/>
        <end position="1602"/>
    </location>
</feature>
<feature type="region of interest" description="Disordered" evidence="6">
    <location>
        <begin position="106"/>
        <end position="131"/>
    </location>
</feature>
<dbReference type="SMART" id="SM00089">
    <property type="entry name" value="PKD"/>
    <property type="match status" value="15"/>
</dbReference>
<dbReference type="PROSITE" id="PS50093">
    <property type="entry name" value="PKD"/>
    <property type="match status" value="15"/>
</dbReference>
<keyword evidence="7" id="KW-0732">Signal</keyword>
<feature type="signal peptide" evidence="7">
    <location>
        <begin position="1"/>
        <end position="24"/>
    </location>
</feature>
<evidence type="ECO:0000313" key="10">
    <source>
        <dbReference type="Proteomes" id="UP001595629"/>
    </source>
</evidence>
<evidence type="ECO:0000313" key="9">
    <source>
        <dbReference type="EMBL" id="MFC3614402.1"/>
    </source>
</evidence>
<feature type="domain" description="PKD" evidence="8">
    <location>
        <begin position="603"/>
        <end position="648"/>
    </location>
</feature>
<sequence>MRSVGKWTAATLALGLAALGGTGAAQQGGTAAEGMLVVYGPQAPSREGDTDRREQVFFSVPADLRDRVYVRLFDPETRGAGDFTYGGPADSETTFRLFGGAGAFSAADRPQPVEDGAREPRLVPNDPVTEPGEILEEKTWGSDPESNGRWVVLTAVRARQGEVIGDRAWFRIDVQGSRGNDGNGYSLGVSLARERDRKPEELEMFSYRPTVRWSANRSATQVWFTPETPGPYTVQSFDGANGDLAIVTDFADMPLRISGQDIWASDIVETDETNLAISLQGGFETPNDVTLAVFDGAGQPVPLNMPPMRSPVPPRPIAVGTGRPLADCRSVAFDASASSGLTPLAYLWRFGDGNTSSEPVIAHRYAEPGRYAARLEILEPGSRPGRGDAIDIPVHVRNAPVAVAGSDIVVAPGQPVAFDGAASQASDSPITRYKWSFGDGARAEGAQASHVYAQPGQYRAVLRVEDDSDHPCDFGTAVRRVVVNFPPVAEAGTDQTAVVGQAVTVSAAASYDVDGLIDRYRWDMGDGTVLEGATVTHRYRQSGAYRVLLTVMDGSGVTNNSATDGMLVEVNDPPEPSFTIPARPVSVSEVALLDGSATVDRDGQILSYIWDFGDGAVGEGPLVDYAWTRPGDYTVTLTVEDDSGTASAIQSATRVVRVDAAPVAEAGPDQFVTASEIRFDGGGSVDPDGSVTEWTWSFGDGATASGQSVTHAYRRPGTYEVALVVRDDSGAPLNTDRDTMKVTVNAAPIADAGPPQTVAPGDEFIVSGRASIDPDGEVTEYFWTFPNGQSAPGLRAAHSIAEPGLHRVRLRVRDDFSADPAEDEAEVLITVNAPPVAIAGADRLIAPGDTVTLDAGQSFDPDGRVAAFRWEFDDLGGALEARTVERAYPTPGVWSAQLVVADDAGVANSTATDDVTIRVNHAPVAEAGPALETDSLYVSFDGSGSSDADGDALIYTWDFGDGSDPVMGREVTHVYPRSGIFPVTLRVDDGTGLSNARAIDATTVTILARPVADAGGNRETCSGEAILFDASGSFDPDGGLLAYEWDFGDGTGSDLINPSKTYERPGVYPVTLRIRNETGSDYGTALDRIAALVREGPIADAGPDRVVCSNQRIRFDGSASTDADGAVNAFAWTFGDGNGASGDTPVHVFKRPGDYTVTLTITGDAIGACSPLDSDTAKYTVIAAPELAILGSDRAAAGMEATFSAGLTQLGGAEATGFRWSFSDGGTAEGQDVAHVFEEPGEYFVTLSTDLTGGTRGCSALEVRRKVVVNAAPQPEMDIPDEVAVGQVVRFDGRETSDSDGAILRFDWEFGDGATGNEVQTTHRYTQPGTYTVMLRVTDDAGVGNSVADMTREIRVTPAPVAGLAESGAVCPGQSLPWSAAADGNVAVSWSFGDGSTAEGAEVSHAFDRPGLYPVQVVMDDGQGLLSSRRAEETYVRVNAPPTALAGPDRVVCPGEVVVFDAGASGDLDGDLREWSWEFSDGVILTGARVERIFDSPTDLRVRLRVRDDSGAQGCDIGTDDARVLVNAPPLVDAGPDRKVMTGAAHDILRFDASDTSDPDGQGVRVSWAFGDGAEAAGAVVRHGYADPGTYTVTLRAQDATGLACGIATDSALVTAIPRQ</sequence>
<dbReference type="PANTHER" id="PTHR46730">
    <property type="entry name" value="POLYCYSTIN-1"/>
    <property type="match status" value="1"/>
</dbReference>
<comment type="subcellular location">
    <subcellularLocation>
        <location evidence="1">Membrane</location>
        <topology evidence="1">Multi-pass membrane protein</topology>
    </subcellularLocation>
</comment>
<evidence type="ECO:0000256" key="6">
    <source>
        <dbReference type="SAM" id="MobiDB-lite"/>
    </source>
</evidence>
<dbReference type="InterPro" id="IPR013783">
    <property type="entry name" value="Ig-like_fold"/>
</dbReference>
<feature type="domain" description="PKD" evidence="8">
    <location>
        <begin position="1096"/>
        <end position="1165"/>
    </location>
</feature>
<feature type="domain" description="PKD" evidence="8">
    <location>
        <begin position="1009"/>
        <end position="1080"/>
    </location>
</feature>
<keyword evidence="2" id="KW-0812">Transmembrane</keyword>
<evidence type="ECO:0000256" key="4">
    <source>
        <dbReference type="ARBA" id="ARBA00022989"/>
    </source>
</evidence>
<feature type="domain" description="PKD" evidence="8">
    <location>
        <begin position="342"/>
        <end position="377"/>
    </location>
</feature>
<protein>
    <submittedName>
        <fullName evidence="9">PKD domain-containing protein</fullName>
    </submittedName>
</protein>
<evidence type="ECO:0000256" key="3">
    <source>
        <dbReference type="ARBA" id="ARBA00022737"/>
    </source>
</evidence>
<keyword evidence="4" id="KW-1133">Transmembrane helix</keyword>
<feature type="compositionally biased region" description="Basic and acidic residues" evidence="6">
    <location>
        <begin position="111"/>
        <end position="121"/>
    </location>
</feature>
<feature type="domain" description="PKD" evidence="8">
    <location>
        <begin position="1272"/>
        <end position="1342"/>
    </location>
</feature>
<evidence type="ECO:0000259" key="8">
    <source>
        <dbReference type="PROSITE" id="PS50093"/>
    </source>
</evidence>
<evidence type="ECO:0000256" key="7">
    <source>
        <dbReference type="SAM" id="SignalP"/>
    </source>
</evidence>
<dbReference type="Proteomes" id="UP001595629">
    <property type="component" value="Unassembled WGS sequence"/>
</dbReference>
<feature type="chain" id="PRO_5045416458" evidence="7">
    <location>
        <begin position="25"/>
        <end position="1620"/>
    </location>
</feature>
<gene>
    <name evidence="9" type="ORF">ACFORG_11565</name>
</gene>
<dbReference type="InterPro" id="IPR022409">
    <property type="entry name" value="PKD/Chitinase_dom"/>
</dbReference>
<dbReference type="SUPFAM" id="SSF49299">
    <property type="entry name" value="PKD domain"/>
    <property type="match status" value="15"/>
</dbReference>
<dbReference type="RefSeq" id="WP_386735616.1">
    <property type="nucleotide sequence ID" value="NZ_JBHRXI010000010.1"/>
</dbReference>
<feature type="domain" description="PKD" evidence="8">
    <location>
        <begin position="945"/>
        <end position="992"/>
    </location>
</feature>
<evidence type="ECO:0000256" key="5">
    <source>
        <dbReference type="ARBA" id="ARBA00023136"/>
    </source>
</evidence>
<feature type="domain" description="PKD" evidence="8">
    <location>
        <begin position="486"/>
        <end position="563"/>
    </location>
</feature>
<dbReference type="PANTHER" id="PTHR46730:SF4">
    <property type="entry name" value="POLYCYSTIC KIDNEY DISEASE PROTEIN 1-LIKE 1"/>
    <property type="match status" value="1"/>
</dbReference>
<dbReference type="Gene3D" id="2.60.40.10">
    <property type="entry name" value="Immunoglobulins"/>
    <property type="match status" value="15"/>
</dbReference>
<feature type="domain" description="PKD" evidence="8">
    <location>
        <begin position="660"/>
        <end position="734"/>
    </location>
</feature>
<feature type="domain" description="PKD" evidence="8">
    <location>
        <begin position="1441"/>
        <end position="1511"/>
    </location>
</feature>
<accession>A0ABV7THK8</accession>
<organism evidence="9 10">
    <name type="scientific">Lutimaribacter marinistellae</name>
    <dbReference type="NCBI Taxonomy" id="1820329"/>
    <lineage>
        <taxon>Bacteria</taxon>
        <taxon>Pseudomonadati</taxon>
        <taxon>Pseudomonadota</taxon>
        <taxon>Alphaproteobacteria</taxon>
        <taxon>Rhodobacterales</taxon>
        <taxon>Roseobacteraceae</taxon>
        <taxon>Lutimaribacter</taxon>
    </lineage>
</organism>
<feature type="domain" description="PKD" evidence="8">
    <location>
        <begin position="423"/>
        <end position="466"/>
    </location>
</feature>
<comment type="caution">
    <text evidence="9">The sequence shown here is derived from an EMBL/GenBank/DDBJ whole genome shotgun (WGS) entry which is preliminary data.</text>
</comment>
<keyword evidence="3" id="KW-0677">Repeat</keyword>